<proteinExistence type="predicted"/>
<dbReference type="EMBL" id="JANUCT010000005">
    <property type="protein sequence ID" value="MCS3902968.1"/>
    <property type="molecule type" value="Genomic_DNA"/>
</dbReference>
<accession>A0AAE3HM25</accession>
<comment type="caution">
    <text evidence="1">The sequence shown here is derived from an EMBL/GenBank/DDBJ whole genome shotgun (WGS) entry which is preliminary data.</text>
</comment>
<protein>
    <submittedName>
        <fullName evidence="1">Uncharacterized protein</fullName>
    </submittedName>
</protein>
<dbReference type="RefSeq" id="WP_259054572.1">
    <property type="nucleotide sequence ID" value="NZ_JANUCT010000005.1"/>
</dbReference>
<evidence type="ECO:0000313" key="1">
    <source>
        <dbReference type="EMBL" id="MCS3902968.1"/>
    </source>
</evidence>
<keyword evidence="2" id="KW-1185">Reference proteome</keyword>
<gene>
    <name evidence="1" type="ORF">J2T55_000976</name>
</gene>
<dbReference type="AlphaFoldDB" id="A0AAE3HM25"/>
<dbReference type="Proteomes" id="UP001204445">
    <property type="component" value="Unassembled WGS sequence"/>
</dbReference>
<sequence>MTQTVGFTELLTATDTDLVRLFYRIKSDPRDDFIIRINRVAEQLGLNHTQLICALGFNRHIRDLSDIHSVLGFKSYKLLMYRNNELFRTDTYRQLSIDNVIDIYAEHLEDEDIFAALRQLLKPRLDNIQARIADSDDPQLTICYRMEVHTIYTAGLADTAFAESRLAEPISRFRELASEVKVVADSGLLPPSNMFFMDSLSPGEKVSLIEQCGISRAMIENRLKNARISADERDQLENYI</sequence>
<name>A0AAE3HM25_9GAMM</name>
<reference evidence="1" key="1">
    <citation type="submission" date="2022-08" db="EMBL/GenBank/DDBJ databases">
        <title>Genomic Encyclopedia of Type Strains, Phase III (KMG-III): the genomes of soil and plant-associated and newly described type strains.</title>
        <authorList>
            <person name="Whitman W."/>
        </authorList>
    </citation>
    <scope>NUCLEOTIDE SEQUENCE</scope>
    <source>
        <strain evidence="1">HMT 1</strain>
    </source>
</reference>
<organism evidence="1 2">
    <name type="scientific">Methylohalomonas lacus</name>
    <dbReference type="NCBI Taxonomy" id="398773"/>
    <lineage>
        <taxon>Bacteria</taxon>
        <taxon>Pseudomonadati</taxon>
        <taxon>Pseudomonadota</taxon>
        <taxon>Gammaproteobacteria</taxon>
        <taxon>Methylohalomonadales</taxon>
        <taxon>Methylohalomonadaceae</taxon>
        <taxon>Methylohalomonas</taxon>
    </lineage>
</organism>
<evidence type="ECO:0000313" key="2">
    <source>
        <dbReference type="Proteomes" id="UP001204445"/>
    </source>
</evidence>